<evidence type="ECO:0000313" key="2">
    <source>
        <dbReference type="Proteomes" id="UP001265550"/>
    </source>
</evidence>
<gene>
    <name evidence="1" type="ORF">J2X09_005103</name>
</gene>
<accession>A0ABU1VIM7</accession>
<name>A0ABU1VIM7_9BURK</name>
<dbReference type="Gene3D" id="3.40.50.150">
    <property type="entry name" value="Vaccinia Virus protein VP39"/>
    <property type="match status" value="1"/>
</dbReference>
<dbReference type="InterPro" id="IPR029063">
    <property type="entry name" value="SAM-dependent_MTases_sf"/>
</dbReference>
<keyword evidence="2" id="KW-1185">Reference proteome</keyword>
<proteinExistence type="predicted"/>
<reference evidence="1 2" key="1">
    <citation type="submission" date="2023-07" db="EMBL/GenBank/DDBJ databases">
        <title>Sorghum-associated microbial communities from plants grown in Nebraska, USA.</title>
        <authorList>
            <person name="Schachtman D."/>
        </authorList>
    </citation>
    <scope>NUCLEOTIDE SEQUENCE [LARGE SCALE GENOMIC DNA]</scope>
    <source>
        <strain evidence="1 2">BE240</strain>
    </source>
</reference>
<protein>
    <submittedName>
        <fullName evidence="1">Phospholipid N-methyltransferase</fullName>
    </submittedName>
</protein>
<dbReference type="SUPFAM" id="SSF53335">
    <property type="entry name" value="S-adenosyl-L-methionine-dependent methyltransferases"/>
    <property type="match status" value="1"/>
</dbReference>
<dbReference type="Proteomes" id="UP001265550">
    <property type="component" value="Unassembled WGS sequence"/>
</dbReference>
<sequence length="167" mass="18306">MAPSSSALARIITRDIRPDAGPVIELGPGTGAFTRCILSKGVPESNITLVENSPDFTALLRQRFPEARLLEMDVTRMRRGEDPWKTMQAQAVISGLPLLTMGTRSQWNVVGACMQSLRAGAALYQFTYMTKCPVAPEILARMGLRAERIGSSLFNLPPASVFRITRI</sequence>
<comment type="caution">
    <text evidence="1">The sequence shown here is derived from an EMBL/GenBank/DDBJ whole genome shotgun (WGS) entry which is preliminary data.</text>
</comment>
<organism evidence="1 2">
    <name type="scientific">Hydrogenophaga laconesensis</name>
    <dbReference type="NCBI Taxonomy" id="1805971"/>
    <lineage>
        <taxon>Bacteria</taxon>
        <taxon>Pseudomonadati</taxon>
        <taxon>Pseudomonadota</taxon>
        <taxon>Betaproteobacteria</taxon>
        <taxon>Burkholderiales</taxon>
        <taxon>Comamonadaceae</taxon>
        <taxon>Hydrogenophaga</taxon>
    </lineage>
</organism>
<dbReference type="EMBL" id="JAVDWE010000022">
    <property type="protein sequence ID" value="MDR7097329.1"/>
    <property type="molecule type" value="Genomic_DNA"/>
</dbReference>
<evidence type="ECO:0000313" key="1">
    <source>
        <dbReference type="EMBL" id="MDR7097329.1"/>
    </source>
</evidence>